<keyword evidence="2" id="KW-0812">Transmembrane</keyword>
<dbReference type="Pfam" id="PF14325">
    <property type="entry name" value="DUF4383"/>
    <property type="match status" value="1"/>
</dbReference>
<feature type="compositionally biased region" description="Basic residues" evidence="1">
    <location>
        <begin position="252"/>
        <end position="262"/>
    </location>
</feature>
<feature type="transmembrane region" description="Helical" evidence="2">
    <location>
        <begin position="124"/>
        <end position="145"/>
    </location>
</feature>
<evidence type="ECO:0000313" key="3">
    <source>
        <dbReference type="EMBL" id="SFE81274.1"/>
    </source>
</evidence>
<proteinExistence type="predicted"/>
<keyword evidence="2" id="KW-0472">Membrane</keyword>
<evidence type="ECO:0000256" key="2">
    <source>
        <dbReference type="SAM" id="Phobius"/>
    </source>
</evidence>
<keyword evidence="2" id="KW-1133">Transmembrane helix</keyword>
<dbReference type="AlphaFoldDB" id="A0A1I2DL28"/>
<feature type="transmembrane region" description="Helical" evidence="2">
    <location>
        <begin position="97"/>
        <end position="118"/>
    </location>
</feature>
<sequence>MTQRLHLPHRRTSIAKGPEDRPGLGARVYVVQRTGAVAVALFLLLFAVLGFASGQAFFSTRGQSVLGMSSNGLLSTLSVVVAVVLLAAAVRSPRTASTVMLVLGPLFLLSAFVNAIVIGTRLNWLAFEVSNVIFSVVVGLPMLLIGAYGRIGSHLPPDSPYAHPDTDDAEVVDERPSTPEEVAAEEAMREAEIAVVQHTATPDQRARVEAMAHVHHRADRRRVWMELDATARDRARHDGTSPARRTTLLHPRAGRRVPRRRG</sequence>
<reference evidence="4" key="1">
    <citation type="submission" date="2016-10" db="EMBL/GenBank/DDBJ databases">
        <authorList>
            <person name="Varghese N."/>
            <person name="Submissions S."/>
        </authorList>
    </citation>
    <scope>NUCLEOTIDE SEQUENCE [LARGE SCALE GENOMIC DNA]</scope>
    <source>
        <strain evidence="4">DSM 46838</strain>
    </source>
</reference>
<dbReference type="EMBL" id="FOND01000006">
    <property type="protein sequence ID" value="SFE81274.1"/>
    <property type="molecule type" value="Genomic_DNA"/>
</dbReference>
<evidence type="ECO:0008006" key="5">
    <source>
        <dbReference type="Google" id="ProtNLM"/>
    </source>
</evidence>
<keyword evidence="4" id="KW-1185">Reference proteome</keyword>
<organism evidence="3 4">
    <name type="scientific">Blastococcus tunisiensis</name>
    <dbReference type="NCBI Taxonomy" id="1798228"/>
    <lineage>
        <taxon>Bacteria</taxon>
        <taxon>Bacillati</taxon>
        <taxon>Actinomycetota</taxon>
        <taxon>Actinomycetes</taxon>
        <taxon>Geodermatophilales</taxon>
        <taxon>Geodermatophilaceae</taxon>
        <taxon>Blastococcus</taxon>
    </lineage>
</organism>
<feature type="region of interest" description="Disordered" evidence="1">
    <location>
        <begin position="233"/>
        <end position="262"/>
    </location>
</feature>
<feature type="transmembrane region" description="Helical" evidence="2">
    <location>
        <begin position="70"/>
        <end position="90"/>
    </location>
</feature>
<accession>A0A1I2DL28</accession>
<protein>
    <recommendedName>
        <fullName evidence="5">DUF4383 domain-containing protein</fullName>
    </recommendedName>
</protein>
<dbReference type="STRING" id="1798228.SAMN05216574_10637"/>
<gene>
    <name evidence="3" type="ORF">SAMN05216574_10637</name>
</gene>
<dbReference type="Proteomes" id="UP000198589">
    <property type="component" value="Unassembled WGS sequence"/>
</dbReference>
<evidence type="ECO:0000313" key="4">
    <source>
        <dbReference type="Proteomes" id="UP000198589"/>
    </source>
</evidence>
<feature type="transmembrane region" description="Helical" evidence="2">
    <location>
        <begin position="36"/>
        <end position="58"/>
    </location>
</feature>
<name>A0A1I2DL28_9ACTN</name>
<evidence type="ECO:0000256" key="1">
    <source>
        <dbReference type="SAM" id="MobiDB-lite"/>
    </source>
</evidence>
<dbReference type="OrthoDB" id="5187794at2"/>